<dbReference type="AlphaFoldDB" id="A0A8C1PLB2"/>
<feature type="compositionally biased region" description="Polar residues" evidence="1">
    <location>
        <begin position="124"/>
        <end position="140"/>
    </location>
</feature>
<feature type="region of interest" description="Disordered" evidence="1">
    <location>
        <begin position="68"/>
        <end position="178"/>
    </location>
</feature>
<feature type="compositionally biased region" description="Basic and acidic residues" evidence="1">
    <location>
        <begin position="163"/>
        <end position="178"/>
    </location>
</feature>
<feature type="compositionally biased region" description="Low complexity" evidence="1">
    <location>
        <begin position="90"/>
        <end position="111"/>
    </location>
</feature>
<evidence type="ECO:0000313" key="2">
    <source>
        <dbReference type="Ensembl" id="ENSCCRP00010107962.1"/>
    </source>
</evidence>
<evidence type="ECO:0008006" key="4">
    <source>
        <dbReference type="Google" id="ProtNLM"/>
    </source>
</evidence>
<reference evidence="2" key="2">
    <citation type="submission" date="2025-09" db="UniProtKB">
        <authorList>
            <consortium name="Ensembl"/>
        </authorList>
    </citation>
    <scope>IDENTIFICATION</scope>
</reference>
<sequence length="178" mass="19599">MERSDGDECLLPDTDFMIDEQRSHASGMELMDRLMFLEQRVQMQDDEIQLLKITMTDVLKRLDISEEHRRAPAKAARPASLCLAPKATISSSSSSLRKSSSSTLPSSPSSRNYSPAPGAKRTPAANTKDTQSTKAKTSSCRKPLETKPKETSAAKTGSRRVTHCKDLSDAAVRKDWVS</sequence>
<dbReference type="Ensembl" id="ENSCCRT00010120141.1">
    <property type="protein sequence ID" value="ENSCCRP00010107962.1"/>
    <property type="gene ID" value="ENSCCRG00010047648.1"/>
</dbReference>
<accession>A0A8C1PLB2</accession>
<protein>
    <recommendedName>
        <fullName evidence="4">Echinoderm microtubule-associated protein-like 1</fullName>
    </recommendedName>
</protein>
<organism evidence="2 3">
    <name type="scientific">Cyprinus carpio</name>
    <name type="common">Common carp</name>
    <dbReference type="NCBI Taxonomy" id="7962"/>
    <lineage>
        <taxon>Eukaryota</taxon>
        <taxon>Metazoa</taxon>
        <taxon>Chordata</taxon>
        <taxon>Craniata</taxon>
        <taxon>Vertebrata</taxon>
        <taxon>Euteleostomi</taxon>
        <taxon>Actinopterygii</taxon>
        <taxon>Neopterygii</taxon>
        <taxon>Teleostei</taxon>
        <taxon>Ostariophysi</taxon>
        <taxon>Cypriniformes</taxon>
        <taxon>Cyprinidae</taxon>
        <taxon>Cyprininae</taxon>
        <taxon>Cyprinus</taxon>
    </lineage>
</organism>
<reference evidence="2" key="1">
    <citation type="submission" date="2025-08" db="UniProtKB">
        <authorList>
            <consortium name="Ensembl"/>
        </authorList>
    </citation>
    <scope>IDENTIFICATION</scope>
</reference>
<keyword evidence="3" id="KW-1185">Reference proteome</keyword>
<dbReference type="Proteomes" id="UP000694427">
    <property type="component" value="Unplaced"/>
</dbReference>
<proteinExistence type="predicted"/>
<feature type="compositionally biased region" description="Basic and acidic residues" evidence="1">
    <location>
        <begin position="142"/>
        <end position="152"/>
    </location>
</feature>
<evidence type="ECO:0000256" key="1">
    <source>
        <dbReference type="SAM" id="MobiDB-lite"/>
    </source>
</evidence>
<evidence type="ECO:0000313" key="3">
    <source>
        <dbReference type="Proteomes" id="UP000694427"/>
    </source>
</evidence>
<name>A0A8C1PLB2_CYPCA</name>